<evidence type="ECO:0000313" key="3">
    <source>
        <dbReference type="Proteomes" id="UP000826802"/>
    </source>
</evidence>
<evidence type="ECO:0000256" key="1">
    <source>
        <dbReference type="ARBA" id="ARBA00022605"/>
    </source>
</evidence>
<protein>
    <submittedName>
        <fullName evidence="2">Homoserine O-succinyltransferase</fullName>
        <ecNumber evidence="2">2.3.1.46</ecNumber>
    </submittedName>
</protein>
<keyword evidence="1" id="KW-0028">Amino-acid biosynthesis</keyword>
<reference evidence="2 3" key="1">
    <citation type="submission" date="2021-07" db="EMBL/GenBank/DDBJ databases">
        <title>Prevalence and characterization of methicillin-resistant Macrococcus spp. in food producing animals and meat in Switzerland in 2019.</title>
        <authorList>
            <person name="Keller J.E."/>
            <person name="Schwendener S."/>
            <person name="Neuenschwander J."/>
            <person name="Overesch G."/>
            <person name="Perreten V."/>
        </authorList>
    </citation>
    <scope>NUCLEOTIDE SEQUENCE [LARGE SCALE GENOMIC DNA]</scope>
    <source>
        <strain evidence="2 3">19Msa0936</strain>
    </source>
</reference>
<keyword evidence="2" id="KW-0012">Acyltransferase</keyword>
<proteinExistence type="predicted"/>
<dbReference type="InterPro" id="IPR033752">
    <property type="entry name" value="MetA_family"/>
</dbReference>
<sequence length="110" mass="12999">MKLCKFTQDKSSTRKQTRLFICWAAQFALYHHYNIEKFTFKSNNKLFGVYSYDVLVDHPLTKNFQSYYIPQSRYTNFGIQDIKDKTDLTIVSTHPEFGADLLISIIKIFI</sequence>
<name>A0AAJ4TWL1_9STAP</name>
<dbReference type="EC" id="2.3.1.46" evidence="2"/>
<keyword evidence="3" id="KW-1185">Reference proteome</keyword>
<dbReference type="AlphaFoldDB" id="A0AAJ4TWL1"/>
<keyword evidence="2" id="KW-0808">Transferase</keyword>
<dbReference type="Proteomes" id="UP000826802">
    <property type="component" value="Chromosome"/>
</dbReference>
<dbReference type="GO" id="GO:0008899">
    <property type="term" value="F:homoserine O-succinyltransferase activity"/>
    <property type="evidence" value="ECO:0007669"/>
    <property type="project" value="UniProtKB-EC"/>
</dbReference>
<dbReference type="EMBL" id="CP079981">
    <property type="protein sequence ID" value="QYA42538.1"/>
    <property type="molecule type" value="Genomic_DNA"/>
</dbReference>
<dbReference type="PANTHER" id="PTHR20919:SF0">
    <property type="entry name" value="HOMOSERINE O-SUCCINYLTRANSFERASE"/>
    <property type="match status" value="1"/>
</dbReference>
<dbReference type="PANTHER" id="PTHR20919">
    <property type="entry name" value="HOMOSERINE O-SUCCINYLTRANSFERASE"/>
    <property type="match status" value="1"/>
</dbReference>
<dbReference type="Pfam" id="PF04204">
    <property type="entry name" value="HTS"/>
    <property type="match status" value="1"/>
</dbReference>
<evidence type="ECO:0000313" key="2">
    <source>
        <dbReference type="EMBL" id="QYA42538.1"/>
    </source>
</evidence>
<accession>A0AAJ4TWL1</accession>
<dbReference type="GO" id="GO:0008652">
    <property type="term" value="P:amino acid biosynthetic process"/>
    <property type="evidence" value="ECO:0007669"/>
    <property type="project" value="UniProtKB-KW"/>
</dbReference>
<organism evidence="2 3">
    <name type="scientific">Macrococcoides bohemicum</name>
    <dbReference type="NCBI Taxonomy" id="1903056"/>
    <lineage>
        <taxon>Bacteria</taxon>
        <taxon>Bacillati</taxon>
        <taxon>Bacillota</taxon>
        <taxon>Bacilli</taxon>
        <taxon>Bacillales</taxon>
        <taxon>Staphylococcaceae</taxon>
        <taxon>Macrococcoides</taxon>
    </lineage>
</organism>
<gene>
    <name evidence="2" type="ORF">KYI11_00905</name>
</gene>